<evidence type="ECO:0000313" key="1">
    <source>
        <dbReference type="Proteomes" id="UP000036681"/>
    </source>
</evidence>
<organism evidence="1 2">
    <name type="scientific">Ascaris lumbricoides</name>
    <name type="common">Giant roundworm</name>
    <dbReference type="NCBI Taxonomy" id="6252"/>
    <lineage>
        <taxon>Eukaryota</taxon>
        <taxon>Metazoa</taxon>
        <taxon>Ecdysozoa</taxon>
        <taxon>Nematoda</taxon>
        <taxon>Chromadorea</taxon>
        <taxon>Rhabditida</taxon>
        <taxon>Spirurina</taxon>
        <taxon>Ascaridomorpha</taxon>
        <taxon>Ascaridoidea</taxon>
        <taxon>Ascarididae</taxon>
        <taxon>Ascaris</taxon>
    </lineage>
</organism>
<evidence type="ECO:0000313" key="2">
    <source>
        <dbReference type="WBParaSite" id="ALUE_0001498601-mRNA-1"/>
    </source>
</evidence>
<reference evidence="2" key="1">
    <citation type="submission" date="2017-02" db="UniProtKB">
        <authorList>
            <consortium name="WormBaseParasite"/>
        </authorList>
    </citation>
    <scope>IDENTIFICATION</scope>
</reference>
<accession>A0A0M3IBB3</accession>
<keyword evidence="1" id="KW-1185">Reference proteome</keyword>
<proteinExistence type="predicted"/>
<protein>
    <submittedName>
        <fullName evidence="2">Uncharacterized protein</fullName>
    </submittedName>
</protein>
<dbReference type="WBParaSite" id="ALUE_0001498601-mRNA-1">
    <property type="protein sequence ID" value="ALUE_0001498601-mRNA-1"/>
    <property type="gene ID" value="ALUE_0001498601"/>
</dbReference>
<name>A0A0M3IBB3_ASCLU</name>
<sequence length="144" mass="15424">MDAADCDIPEVHVIGSNDGLDILNAMVTKKRFRLLCSERAVSSCVPQMLASSVFLDLAVRLVLVAIRLVLVATDSVDFLLVDAAVAVAVAADGLENKVQIPSYCCRVDRRNGRGLFGGTTGLGSSNYQEVKNINIVGHKLHNGR</sequence>
<dbReference type="AlphaFoldDB" id="A0A0M3IBB3"/>
<dbReference type="Proteomes" id="UP000036681">
    <property type="component" value="Unplaced"/>
</dbReference>